<dbReference type="PANTHER" id="PTHR46309">
    <property type="entry name" value="PHD FINGER PROTEIN 12"/>
    <property type="match status" value="1"/>
</dbReference>
<dbReference type="AlphaFoldDB" id="A0A8K0HK66"/>
<dbReference type="Proteomes" id="UP000796880">
    <property type="component" value="Unassembled WGS sequence"/>
</dbReference>
<dbReference type="InterPro" id="IPR054292">
    <property type="entry name" value="DUF7028"/>
</dbReference>
<dbReference type="InterPro" id="IPR011011">
    <property type="entry name" value="Znf_FYVE_PHD"/>
</dbReference>
<evidence type="ECO:0000256" key="1">
    <source>
        <dbReference type="ARBA" id="ARBA00004123"/>
    </source>
</evidence>
<evidence type="ECO:0000256" key="5">
    <source>
        <dbReference type="ARBA" id="ARBA00023242"/>
    </source>
</evidence>
<dbReference type="Pfam" id="PF22970">
    <property type="entry name" value="DUF7028"/>
    <property type="match status" value="2"/>
</dbReference>
<comment type="caution">
    <text evidence="9">The sequence shown here is derived from an EMBL/GenBank/DDBJ whole genome shotgun (WGS) entry which is preliminary data.</text>
</comment>
<dbReference type="SUPFAM" id="SSF57903">
    <property type="entry name" value="FYVE/PHD zinc finger"/>
    <property type="match status" value="1"/>
</dbReference>
<dbReference type="InterPro" id="IPR042163">
    <property type="entry name" value="PHF12"/>
</dbReference>
<organism evidence="9 10">
    <name type="scientific">Rhamnella rubrinervis</name>
    <dbReference type="NCBI Taxonomy" id="2594499"/>
    <lineage>
        <taxon>Eukaryota</taxon>
        <taxon>Viridiplantae</taxon>
        <taxon>Streptophyta</taxon>
        <taxon>Embryophyta</taxon>
        <taxon>Tracheophyta</taxon>
        <taxon>Spermatophyta</taxon>
        <taxon>Magnoliopsida</taxon>
        <taxon>eudicotyledons</taxon>
        <taxon>Gunneridae</taxon>
        <taxon>Pentapetalae</taxon>
        <taxon>rosids</taxon>
        <taxon>fabids</taxon>
        <taxon>Rosales</taxon>
        <taxon>Rhamnaceae</taxon>
        <taxon>rhamnoid group</taxon>
        <taxon>Rhamneae</taxon>
        <taxon>Rhamnella</taxon>
    </lineage>
</organism>
<sequence length="988" mass="112503">MGHASRTKARVGVADGSDEVRSVEDGFKGSWHAGVVIACDEGVRRVKYDHVLVDDGSANLIEAVCVSPILDGIDSGCGSSNYRGCIRPLPPVLERGMWCLHYGLCVDVYYQEAWWEGVIFDHEDGSEERRIFFPDLGDEMRFRIKTLRITQDWNEVTGKWKQRGTWIFLELIEQCEQELYLPVSLKQIWYDLREKKGFEKVREWTSPTRDLWKELVLEVINDNLCITVKELFRVIFSELLLPETEVGLESNRPEPVRDVVLDSKMIHSSAVITVNSPLNYDMMIHHEDNSKDFLNCSAGITPELLETGDLFSYPNPLAVECNIGQLRYMGKNDGSVLGLLTDSCISDQPKAICRQPQDLFMSHSGLDIVSTGSSVVHVQSIPCNNDNHINEKSKRLTCGDSTKWLPVTSEMLAGAQFCPGAIDEYYAHYCNGKPRNFKRKNSVMTDAKKHLLYLGWKIERMKDKGVLRQRYTSPEGKCYYSLCQVCKHLKESTRDMLSQSPKTFIKVLMLHLMIVFCLYQVHCKRVSPMLHQVKNNCKKVSLMLRLVIIFGLYLDNLKRVSFMLHPMIVFYQDNRKRGSFMLHPMIVFCLYQDNGNIVGLVLHMMAFFCLDLNNHKRVSLRLRSKMKVLGGKAKEYLSALGWRFLYSNANGRNLVRYKSPTGKVYFSLRTACNGCLSENVNVKEIKKLRGKRNDTLLDDECHIRQARTNIDARKDDLENGLKGNGKQRHPKDQNATQLRLKSGKDSVKPRDDNNVVLPREKVHYKKDSRPVKEGRITRDGIKCCCCRKVFTLSTFGVHAGSTYNIPAANIFLEDGRSLVDCQMKIIGDLKTGNFITEPRNSVKGNCHLSENDYICSVCHYGGELVLCDQCPSSFHKSCLGLKEIPDDHISCLKNKCTAKLEIYTKGNWFCSKDCEKIFSGLQKLLQEPTPVGVDNLTWSMLKPMKTDNHYTDVPDIDALAENYSKLNVALGVMHECFEPVKEPLTGEI</sequence>
<keyword evidence="5" id="KW-0539">Nucleus</keyword>
<evidence type="ECO:0000256" key="4">
    <source>
        <dbReference type="ARBA" id="ARBA00022833"/>
    </source>
</evidence>
<dbReference type="CDD" id="cd20405">
    <property type="entry name" value="Tudor_Agenet_AtDUF_rpt1_3"/>
    <property type="match status" value="1"/>
</dbReference>
<dbReference type="InterPro" id="IPR032308">
    <property type="entry name" value="TDBD"/>
</dbReference>
<dbReference type="GO" id="GO:0005634">
    <property type="term" value="C:nucleus"/>
    <property type="evidence" value="ECO:0007669"/>
    <property type="project" value="UniProtKB-SubCell"/>
</dbReference>
<dbReference type="InterPro" id="IPR001965">
    <property type="entry name" value="Znf_PHD"/>
</dbReference>
<feature type="region of interest" description="Disordered" evidence="6">
    <location>
        <begin position="714"/>
        <end position="753"/>
    </location>
</feature>
<dbReference type="InterPro" id="IPR013083">
    <property type="entry name" value="Znf_RING/FYVE/PHD"/>
</dbReference>
<evidence type="ECO:0000313" key="9">
    <source>
        <dbReference type="EMBL" id="KAF3453971.1"/>
    </source>
</evidence>
<evidence type="ECO:0000313" key="10">
    <source>
        <dbReference type="Proteomes" id="UP000796880"/>
    </source>
</evidence>
<keyword evidence="3" id="KW-0863">Zinc-finger</keyword>
<accession>A0A8K0HK66</accession>
<dbReference type="SMART" id="SM00743">
    <property type="entry name" value="Agenet"/>
    <property type="match status" value="1"/>
</dbReference>
<dbReference type="GO" id="GO:0008270">
    <property type="term" value="F:zinc ion binding"/>
    <property type="evidence" value="ECO:0007669"/>
    <property type="project" value="UniProtKB-KW"/>
</dbReference>
<dbReference type="Gene3D" id="3.30.40.10">
    <property type="entry name" value="Zinc/RING finger domain, C3HC4 (zinc finger)"/>
    <property type="match status" value="1"/>
</dbReference>
<dbReference type="EMBL" id="VOIH02000002">
    <property type="protein sequence ID" value="KAF3453971.1"/>
    <property type="molecule type" value="Genomic_DNA"/>
</dbReference>
<keyword evidence="2" id="KW-0479">Metal-binding</keyword>
<reference evidence="9" key="1">
    <citation type="submission" date="2020-03" db="EMBL/GenBank/DDBJ databases">
        <title>A high-quality chromosome-level genome assembly of a woody plant with both climbing and erect habits, Rhamnella rubrinervis.</title>
        <authorList>
            <person name="Lu Z."/>
            <person name="Yang Y."/>
            <person name="Zhu X."/>
            <person name="Sun Y."/>
        </authorList>
    </citation>
    <scope>NUCLEOTIDE SEQUENCE</scope>
    <source>
        <strain evidence="9">BYM</strain>
        <tissue evidence="9">Leaf</tissue>
    </source>
</reference>
<dbReference type="GO" id="GO:0006357">
    <property type="term" value="P:regulation of transcription by RNA polymerase II"/>
    <property type="evidence" value="ECO:0007669"/>
    <property type="project" value="TreeGrafter"/>
</dbReference>
<keyword evidence="4" id="KW-0862">Zinc</keyword>
<feature type="domain" description="Agenet" evidence="8">
    <location>
        <begin position="98"/>
        <end position="155"/>
    </location>
</feature>
<dbReference type="Pfam" id="PF23011">
    <property type="entry name" value="PHD-1st_NSD"/>
    <property type="match status" value="1"/>
</dbReference>
<dbReference type="OrthoDB" id="1903104at2759"/>
<evidence type="ECO:0000256" key="2">
    <source>
        <dbReference type="ARBA" id="ARBA00022723"/>
    </source>
</evidence>
<comment type="subcellular location">
    <subcellularLocation>
        <location evidence="1">Nucleus</location>
    </subcellularLocation>
</comment>
<feature type="compositionally biased region" description="Basic and acidic residues" evidence="6">
    <location>
        <begin position="742"/>
        <end position="753"/>
    </location>
</feature>
<dbReference type="InterPro" id="IPR008395">
    <property type="entry name" value="Agenet-like_dom"/>
</dbReference>
<feature type="domain" description="Zinc finger PHD-type" evidence="7">
    <location>
        <begin position="854"/>
        <end position="914"/>
    </location>
</feature>
<dbReference type="PANTHER" id="PTHR46309:SF12">
    <property type="entry name" value="GB|AAC80581.1"/>
    <property type="match status" value="1"/>
</dbReference>
<dbReference type="Pfam" id="PF16135">
    <property type="entry name" value="TDBD"/>
    <property type="match status" value="1"/>
</dbReference>
<dbReference type="GO" id="GO:0003714">
    <property type="term" value="F:transcription corepressor activity"/>
    <property type="evidence" value="ECO:0007669"/>
    <property type="project" value="InterPro"/>
</dbReference>
<dbReference type="InterPro" id="IPR059153">
    <property type="entry name" value="NSD_PHD-1st"/>
</dbReference>
<dbReference type="SMART" id="SM00249">
    <property type="entry name" value="PHD"/>
    <property type="match status" value="1"/>
</dbReference>
<evidence type="ECO:0000256" key="6">
    <source>
        <dbReference type="SAM" id="MobiDB-lite"/>
    </source>
</evidence>
<keyword evidence="10" id="KW-1185">Reference proteome</keyword>
<proteinExistence type="predicted"/>
<evidence type="ECO:0000259" key="8">
    <source>
        <dbReference type="SMART" id="SM00743"/>
    </source>
</evidence>
<gene>
    <name evidence="9" type="ORF">FNV43_RR04413</name>
</gene>
<name>A0A8K0HK66_9ROSA</name>
<dbReference type="InterPro" id="IPR014002">
    <property type="entry name" value="Agenet_dom_plant"/>
</dbReference>
<evidence type="ECO:0000256" key="3">
    <source>
        <dbReference type="ARBA" id="ARBA00022771"/>
    </source>
</evidence>
<evidence type="ECO:0000259" key="7">
    <source>
        <dbReference type="SMART" id="SM00249"/>
    </source>
</evidence>
<dbReference type="Pfam" id="PF05641">
    <property type="entry name" value="Agenet"/>
    <property type="match status" value="1"/>
</dbReference>
<protein>
    <submittedName>
        <fullName evidence="9">Uncharacterized protein</fullName>
    </submittedName>
</protein>